<organism evidence="1 2">
    <name type="scientific">Colletotrichum musicola</name>
    <dbReference type="NCBI Taxonomy" id="2175873"/>
    <lineage>
        <taxon>Eukaryota</taxon>
        <taxon>Fungi</taxon>
        <taxon>Dikarya</taxon>
        <taxon>Ascomycota</taxon>
        <taxon>Pezizomycotina</taxon>
        <taxon>Sordariomycetes</taxon>
        <taxon>Hypocreomycetidae</taxon>
        <taxon>Glomerellales</taxon>
        <taxon>Glomerellaceae</taxon>
        <taxon>Colletotrichum</taxon>
        <taxon>Colletotrichum orchidearum species complex</taxon>
    </lineage>
</organism>
<comment type="caution">
    <text evidence="1">The sequence shown here is derived from an EMBL/GenBank/DDBJ whole genome shotgun (WGS) entry which is preliminary data.</text>
</comment>
<evidence type="ECO:0000313" key="2">
    <source>
        <dbReference type="Proteomes" id="UP000639643"/>
    </source>
</evidence>
<sequence length="25" mass="2853">MLLPSPRAWSRRQGRVVEPCCSVPK</sequence>
<keyword evidence="2" id="KW-1185">Reference proteome</keyword>
<accession>A0A8H6KUQ5</accession>
<dbReference type="AlphaFoldDB" id="A0A8H6KUQ5"/>
<dbReference type="EMBL" id="WIGM01000143">
    <property type="protein sequence ID" value="KAF6837503.1"/>
    <property type="molecule type" value="Genomic_DNA"/>
</dbReference>
<gene>
    <name evidence="1" type="ORF">CMUS01_05013</name>
</gene>
<evidence type="ECO:0000313" key="1">
    <source>
        <dbReference type="EMBL" id="KAF6837503.1"/>
    </source>
</evidence>
<reference evidence="1" key="1">
    <citation type="journal article" date="2020" name="Phytopathology">
        <title>Genome Sequence Resources of Colletotrichum truncatum, C. plurivorum, C. musicola, and C. sojae: Four Species Pathogenic to Soybean (Glycine max).</title>
        <authorList>
            <person name="Rogerio F."/>
            <person name="Boufleur T.R."/>
            <person name="Ciampi-Guillardi M."/>
            <person name="Sukno S.A."/>
            <person name="Thon M.R."/>
            <person name="Massola Junior N.S."/>
            <person name="Baroncelli R."/>
        </authorList>
    </citation>
    <scope>NUCLEOTIDE SEQUENCE</scope>
    <source>
        <strain evidence="1">LFN0074</strain>
    </source>
</reference>
<protein>
    <submittedName>
        <fullName evidence="1">Uncharacterized protein</fullName>
    </submittedName>
</protein>
<dbReference type="Proteomes" id="UP000639643">
    <property type="component" value="Unassembled WGS sequence"/>
</dbReference>
<proteinExistence type="predicted"/>
<name>A0A8H6KUQ5_9PEZI</name>